<dbReference type="AlphaFoldDB" id="A0A511VCW2"/>
<dbReference type="InterPro" id="IPR008979">
    <property type="entry name" value="Galactose-bd-like_sf"/>
</dbReference>
<reference evidence="3 4" key="1">
    <citation type="submission" date="2019-07" db="EMBL/GenBank/DDBJ databases">
        <title>Whole genome shotgun sequence of Aneurinibacillus danicus NBRC 102444.</title>
        <authorList>
            <person name="Hosoyama A."/>
            <person name="Uohara A."/>
            <person name="Ohji S."/>
            <person name="Ichikawa N."/>
        </authorList>
    </citation>
    <scope>NUCLEOTIDE SEQUENCE [LARGE SCALE GENOMIC DNA]</scope>
    <source>
        <strain evidence="3 4">NBRC 102444</strain>
    </source>
</reference>
<sequence length="585" mass="67182">MEITQILIEKNVPCTMRDGTVLYANIYRPNQEGEFPVLLTRLPYGKDLPFYSHRYLDTNRLVSNGYVVIIQDVRGRYHSEGEFHPFTYEAEDGYDTVEWAASLPYSSGKVGMFGLSYYGFTQLLAAAERPPHLHAIFPAMTLNDQRDGGFYQNGALGLGLMETWTLESIVPDLLRRKHRDAKSYAEAIKKMANSMNHIDEWYRYAPIKDWPPIEELGVAEFFFDFMNRNLEDDVWKKTSIVDKYDRFNVPAYHVGGWYDCFLNSTIQNYTEMKKKADGKAKHYQKIIIGPWGHGDFRTGLGERSFGVHSSGDWIDLREDLTHLHLRWFDYWLKGKDTNITEEAPVKIFVMGMNKWRDEYEWPLARTKYVPYYFHSEGGANTRFGDGRLSTEKPGDETVDRFVYDPKNPVPTHGGATLYDGVNTMGPRDQRRIEEREDVLVYTSEPLKAPLEVTGHVKVKLWAATDAKDTDFTAKLVDVLPDGTAYNLTDGIVRARYRNGYKPEADLNGEVVEYEIDLWATSNVFLPGHCIRVEISSSNFPRFDANPNTGKTMKDSGETKPAKQTVYHNEKYPSHVILPIIPVEEV</sequence>
<dbReference type="PANTHER" id="PTHR43056:SF10">
    <property type="entry name" value="COCE_NOND FAMILY, PUTATIVE (AFU_ORTHOLOGUE AFUA_7G00600)-RELATED"/>
    <property type="match status" value="1"/>
</dbReference>
<organism evidence="3 4">
    <name type="scientific">Aneurinibacillus danicus</name>
    <dbReference type="NCBI Taxonomy" id="267746"/>
    <lineage>
        <taxon>Bacteria</taxon>
        <taxon>Bacillati</taxon>
        <taxon>Bacillota</taxon>
        <taxon>Bacilli</taxon>
        <taxon>Bacillales</taxon>
        <taxon>Paenibacillaceae</taxon>
        <taxon>Aneurinibacillus group</taxon>
        <taxon>Aneurinibacillus</taxon>
    </lineage>
</organism>
<dbReference type="Gene3D" id="1.10.3020.10">
    <property type="entry name" value="alpha-amino acid ester hydrolase ( Helical cap domain)"/>
    <property type="match status" value="1"/>
</dbReference>
<dbReference type="InterPro" id="IPR000383">
    <property type="entry name" value="Xaa-Pro-like_dom"/>
</dbReference>
<comment type="caution">
    <text evidence="3">The sequence shown here is derived from an EMBL/GenBank/DDBJ whole genome shotgun (WGS) entry which is preliminary data.</text>
</comment>
<keyword evidence="4" id="KW-1185">Reference proteome</keyword>
<dbReference type="InterPro" id="IPR005674">
    <property type="entry name" value="CocE/Ser_esterase"/>
</dbReference>
<proteinExistence type="predicted"/>
<gene>
    <name evidence="3" type="ORF">ADA01nite_25420</name>
</gene>
<dbReference type="Pfam" id="PF08530">
    <property type="entry name" value="PepX_C"/>
    <property type="match status" value="1"/>
</dbReference>
<feature type="domain" description="Xaa-Pro dipeptidyl-peptidase C-terminal" evidence="2">
    <location>
        <begin position="325"/>
        <end position="576"/>
    </location>
</feature>
<dbReference type="InterPro" id="IPR013736">
    <property type="entry name" value="Xaa-Pro_dipept_C"/>
</dbReference>
<evidence type="ECO:0000313" key="4">
    <source>
        <dbReference type="Proteomes" id="UP000321157"/>
    </source>
</evidence>
<dbReference type="RefSeq" id="WP_170230262.1">
    <property type="nucleotide sequence ID" value="NZ_BJXX01000117.1"/>
</dbReference>
<accession>A0A511VCW2</accession>
<evidence type="ECO:0000259" key="2">
    <source>
        <dbReference type="SMART" id="SM00939"/>
    </source>
</evidence>
<evidence type="ECO:0000313" key="3">
    <source>
        <dbReference type="EMBL" id="GEN35082.1"/>
    </source>
</evidence>
<dbReference type="Gene3D" id="2.60.120.260">
    <property type="entry name" value="Galactose-binding domain-like"/>
    <property type="match status" value="1"/>
</dbReference>
<protein>
    <submittedName>
        <fullName evidence="3">Acyl esterase</fullName>
    </submittedName>
</protein>
<name>A0A511VCW2_9BACL</name>
<evidence type="ECO:0000256" key="1">
    <source>
        <dbReference type="ARBA" id="ARBA00022801"/>
    </source>
</evidence>
<dbReference type="Proteomes" id="UP000321157">
    <property type="component" value="Unassembled WGS sequence"/>
</dbReference>
<dbReference type="PANTHER" id="PTHR43056">
    <property type="entry name" value="PEPTIDASE S9 PROLYL OLIGOPEPTIDASE"/>
    <property type="match status" value="1"/>
</dbReference>
<dbReference type="Gene3D" id="3.40.50.1820">
    <property type="entry name" value="alpha/beta hydrolase"/>
    <property type="match status" value="1"/>
</dbReference>
<dbReference type="SMART" id="SM00939">
    <property type="entry name" value="PepX_C"/>
    <property type="match status" value="1"/>
</dbReference>
<dbReference type="InterPro" id="IPR050585">
    <property type="entry name" value="Xaa-Pro_dipeptidyl-ppase/CocE"/>
</dbReference>
<dbReference type="InterPro" id="IPR029058">
    <property type="entry name" value="AB_hydrolase_fold"/>
</dbReference>
<dbReference type="SUPFAM" id="SSF49785">
    <property type="entry name" value="Galactose-binding domain-like"/>
    <property type="match status" value="1"/>
</dbReference>
<dbReference type="GO" id="GO:0008239">
    <property type="term" value="F:dipeptidyl-peptidase activity"/>
    <property type="evidence" value="ECO:0007669"/>
    <property type="project" value="InterPro"/>
</dbReference>
<dbReference type="EMBL" id="BJXX01000117">
    <property type="protein sequence ID" value="GEN35082.1"/>
    <property type="molecule type" value="Genomic_DNA"/>
</dbReference>
<dbReference type="Pfam" id="PF02129">
    <property type="entry name" value="Peptidase_S15"/>
    <property type="match status" value="1"/>
</dbReference>
<dbReference type="NCBIfam" id="TIGR00976">
    <property type="entry name" value="CocE_NonD"/>
    <property type="match status" value="1"/>
</dbReference>
<dbReference type="SUPFAM" id="SSF53474">
    <property type="entry name" value="alpha/beta-Hydrolases"/>
    <property type="match status" value="1"/>
</dbReference>
<keyword evidence="1" id="KW-0378">Hydrolase</keyword>